<dbReference type="PANTHER" id="PTHR33418">
    <property type="entry name" value="HELICASE-ASSOCIATED"/>
    <property type="match status" value="1"/>
</dbReference>
<evidence type="ECO:0000313" key="4">
    <source>
        <dbReference type="Proteomes" id="UP001220022"/>
    </source>
</evidence>
<dbReference type="PROSITE" id="PS51192">
    <property type="entry name" value="HELICASE_ATP_BIND_1"/>
    <property type="match status" value="1"/>
</dbReference>
<dbReference type="InterPro" id="IPR005114">
    <property type="entry name" value="Helicase_assoc"/>
</dbReference>
<dbReference type="RefSeq" id="WP_275823280.1">
    <property type="nucleotide sequence ID" value="NZ_BAAANM010000058.1"/>
</dbReference>
<name>A0ABT5ZCG9_9ACTN</name>
<feature type="compositionally biased region" description="Gly residues" evidence="1">
    <location>
        <begin position="567"/>
        <end position="576"/>
    </location>
</feature>
<dbReference type="EMBL" id="JARHTQ010000065">
    <property type="protein sequence ID" value="MDF2261539.1"/>
    <property type="molecule type" value="Genomic_DNA"/>
</dbReference>
<reference evidence="3 4" key="1">
    <citation type="submission" date="2023-03" db="EMBL/GenBank/DDBJ databases">
        <title>Draft genome sequence of type strain Streptomyces ferralitis JCM 14344.</title>
        <authorList>
            <person name="Klaysubun C."/>
            <person name="Duangmal K."/>
        </authorList>
    </citation>
    <scope>NUCLEOTIDE SEQUENCE [LARGE SCALE GENOMIC DNA]</scope>
    <source>
        <strain evidence="3 4">JCM 14344</strain>
    </source>
</reference>
<accession>A0ABT5ZCG9</accession>
<dbReference type="Proteomes" id="UP001220022">
    <property type="component" value="Unassembled WGS sequence"/>
</dbReference>
<protein>
    <submittedName>
        <fullName evidence="3">Helicase associated domain protein</fullName>
    </submittedName>
</protein>
<feature type="compositionally biased region" description="Low complexity" evidence="1">
    <location>
        <begin position="535"/>
        <end position="544"/>
    </location>
</feature>
<evidence type="ECO:0000256" key="1">
    <source>
        <dbReference type="SAM" id="MobiDB-lite"/>
    </source>
</evidence>
<keyword evidence="4" id="KW-1185">Reference proteome</keyword>
<feature type="compositionally biased region" description="Acidic residues" evidence="1">
    <location>
        <begin position="522"/>
        <end position="532"/>
    </location>
</feature>
<dbReference type="InterPro" id="IPR027417">
    <property type="entry name" value="P-loop_NTPase"/>
</dbReference>
<comment type="caution">
    <text evidence="3">The sequence shown here is derived from an EMBL/GenBank/DDBJ whole genome shotgun (WGS) entry which is preliminary data.</text>
</comment>
<dbReference type="InterPro" id="IPR006935">
    <property type="entry name" value="Helicase/UvrB_N"/>
</dbReference>
<dbReference type="SMART" id="SM00487">
    <property type="entry name" value="DEXDc"/>
    <property type="match status" value="1"/>
</dbReference>
<sequence>MDEISLWRHQVEALDAIIRGLELPADGVVPARGLRGQVVSSTGSGKTITAAVAARRMVPRGLVGVVVPTLDLLTQTVQAWRAVGHAAPMVAVCSLGADPLLEELRVRCTTNPTQLALWTCGGGPMVVVATYASLAPQGLEDDQQRLEGDQEPGMGYVEGVGAGMAPGVLEQALRGSYGQCMPAFDLLVVDEAHRSSGDLGKAWAAVHDQGRIPAVRRLYMTATPRLWEASPSVAGGSGREGAVGGLGGGSAALEGRLVASMDDEELYGPVLYELGLMESIERGILARFEIDVLEIRDPEAPGPDASLEEVRGRRLAALQAALLKHADACGVRSLMTFHSRTLDAMAFTRALPETTAELHEMNPAVYPKRVGAEWLCGEHPAAHRRAVLDRFADGLDSDGWVTDFGVLASCRVLGEGVNIRGKRGVGGVVFADTRSSPVEIVQITGRGLRQDPGEGKVARLIVPIFLQPGEDPEDMMASASYRPLVAVLQGLRAHDERIIERMVLGTRGARGKAVSVVALDPQQEEDQEDEEEGRAAVGEGAEGPAAEDAEVGVAVAGGRASAEADSGPGGSEGEGVGAAGVPLLRFSLPRHPDVIASFLRTRVLRPDSEVWLAGYNALRKWVAEHGDAQVPLDAVVPIGTTESDGEVGAGNGGCGGEGAGGTYALGAWVSEQRRAFRAGTLKAWRAELLDELGMVWSVTDSRFWKNLAAARTYYAVHGSLAAPKDAVVEGVAVGQWLANLRKPGGLGKDEERAEERRRALTAIDPDWNPAWPIDWQRRYAALADLLAGGATLAEVLPGVTYRGQDVGTWLQAQREGWEQLSDGQCERLTALGITPQPVKKQESAKTRQGAFERGVAALGQYKARTGSVGPISRDHVEVLPDGTEVRLGVFLSNTKSRRAKLADDKRQQLAALGLEWATA</sequence>
<organism evidence="3 4">
    <name type="scientific">Streptantibioticus ferralitis</name>
    <dbReference type="NCBI Taxonomy" id="236510"/>
    <lineage>
        <taxon>Bacteria</taxon>
        <taxon>Bacillati</taxon>
        <taxon>Actinomycetota</taxon>
        <taxon>Actinomycetes</taxon>
        <taxon>Kitasatosporales</taxon>
        <taxon>Streptomycetaceae</taxon>
        <taxon>Streptantibioticus</taxon>
    </lineage>
</organism>
<dbReference type="CDD" id="cd18785">
    <property type="entry name" value="SF2_C"/>
    <property type="match status" value="1"/>
</dbReference>
<feature type="region of interest" description="Disordered" evidence="1">
    <location>
        <begin position="557"/>
        <end position="576"/>
    </location>
</feature>
<feature type="region of interest" description="Disordered" evidence="1">
    <location>
        <begin position="518"/>
        <end position="547"/>
    </location>
</feature>
<dbReference type="Pfam" id="PF04851">
    <property type="entry name" value="ResIII"/>
    <property type="match status" value="1"/>
</dbReference>
<dbReference type="PANTHER" id="PTHR33418:SF1">
    <property type="entry name" value="HELICASE-ASSOCIATED DOMAIN-CONTAINING PROTEIN"/>
    <property type="match status" value="1"/>
</dbReference>
<gene>
    <name evidence="3" type="ORF">P2L57_39255</name>
</gene>
<dbReference type="Gene3D" id="6.10.140.530">
    <property type="match status" value="1"/>
</dbReference>
<dbReference type="InterPro" id="IPR014001">
    <property type="entry name" value="Helicase_ATP-bd"/>
</dbReference>
<dbReference type="SUPFAM" id="SSF52540">
    <property type="entry name" value="P-loop containing nucleoside triphosphate hydrolases"/>
    <property type="match status" value="1"/>
</dbReference>
<dbReference type="Gene3D" id="3.40.50.300">
    <property type="entry name" value="P-loop containing nucleotide triphosphate hydrolases"/>
    <property type="match status" value="2"/>
</dbReference>
<evidence type="ECO:0000313" key="3">
    <source>
        <dbReference type="EMBL" id="MDF2261539.1"/>
    </source>
</evidence>
<feature type="compositionally biased region" description="Low complexity" evidence="1">
    <location>
        <begin position="557"/>
        <end position="566"/>
    </location>
</feature>
<feature type="domain" description="Helicase ATP-binding" evidence="2">
    <location>
        <begin position="27"/>
        <end position="224"/>
    </location>
</feature>
<proteinExistence type="predicted"/>
<dbReference type="Pfam" id="PF03457">
    <property type="entry name" value="HA"/>
    <property type="match status" value="2"/>
</dbReference>
<evidence type="ECO:0000259" key="2">
    <source>
        <dbReference type="PROSITE" id="PS51192"/>
    </source>
</evidence>